<keyword evidence="2" id="KW-0677">Repeat</keyword>
<reference evidence="4 5" key="1">
    <citation type="journal article" date="2024" name="G3 (Bethesda)">
        <title>Genome assembly of Hibiscus sabdariffa L. provides insights into metabolisms of medicinal natural products.</title>
        <authorList>
            <person name="Kim T."/>
        </authorList>
    </citation>
    <scope>NUCLEOTIDE SEQUENCE [LARGE SCALE GENOMIC DNA]</scope>
    <source>
        <strain evidence="4">TK-2024</strain>
        <tissue evidence="4">Old leaves</tissue>
    </source>
</reference>
<feature type="repeat" description="PPR" evidence="3">
    <location>
        <begin position="153"/>
        <end position="187"/>
    </location>
</feature>
<dbReference type="Gene3D" id="1.25.40.10">
    <property type="entry name" value="Tetratricopeptide repeat domain"/>
    <property type="match status" value="2"/>
</dbReference>
<evidence type="ECO:0000313" key="4">
    <source>
        <dbReference type="EMBL" id="KAK8523471.1"/>
    </source>
</evidence>
<keyword evidence="5" id="KW-1185">Reference proteome</keyword>
<dbReference type="InterPro" id="IPR002885">
    <property type="entry name" value="PPR_rpt"/>
</dbReference>
<evidence type="ECO:0000256" key="1">
    <source>
        <dbReference type="ARBA" id="ARBA00007626"/>
    </source>
</evidence>
<name>A0ABR2CUK6_9ROSI</name>
<dbReference type="Pfam" id="PF13041">
    <property type="entry name" value="PPR_2"/>
    <property type="match status" value="1"/>
</dbReference>
<feature type="repeat" description="PPR" evidence="3">
    <location>
        <begin position="83"/>
        <end position="117"/>
    </location>
</feature>
<evidence type="ECO:0000256" key="2">
    <source>
        <dbReference type="ARBA" id="ARBA00022737"/>
    </source>
</evidence>
<evidence type="ECO:0000256" key="3">
    <source>
        <dbReference type="PROSITE-ProRule" id="PRU00708"/>
    </source>
</evidence>
<evidence type="ECO:0000313" key="5">
    <source>
        <dbReference type="Proteomes" id="UP001472677"/>
    </source>
</evidence>
<dbReference type="PANTHER" id="PTHR46128:SF28">
    <property type="entry name" value="PROTEIN RF1, MITOCHONDRIAL-LIKE"/>
    <property type="match status" value="1"/>
</dbReference>
<comment type="caution">
    <text evidence="4">The sequence shown here is derived from an EMBL/GenBank/DDBJ whole genome shotgun (WGS) entry which is preliminary data.</text>
</comment>
<dbReference type="Pfam" id="PF13812">
    <property type="entry name" value="PPR_3"/>
    <property type="match status" value="1"/>
</dbReference>
<organism evidence="4 5">
    <name type="scientific">Hibiscus sabdariffa</name>
    <name type="common">roselle</name>
    <dbReference type="NCBI Taxonomy" id="183260"/>
    <lineage>
        <taxon>Eukaryota</taxon>
        <taxon>Viridiplantae</taxon>
        <taxon>Streptophyta</taxon>
        <taxon>Embryophyta</taxon>
        <taxon>Tracheophyta</taxon>
        <taxon>Spermatophyta</taxon>
        <taxon>Magnoliopsida</taxon>
        <taxon>eudicotyledons</taxon>
        <taxon>Gunneridae</taxon>
        <taxon>Pentapetalae</taxon>
        <taxon>rosids</taxon>
        <taxon>malvids</taxon>
        <taxon>Malvales</taxon>
        <taxon>Malvaceae</taxon>
        <taxon>Malvoideae</taxon>
        <taxon>Hibiscus</taxon>
    </lineage>
</organism>
<gene>
    <name evidence="4" type="ORF">V6N12_047991</name>
</gene>
<dbReference type="PROSITE" id="PS51375">
    <property type="entry name" value="PPR"/>
    <property type="match status" value="3"/>
</dbReference>
<comment type="similarity">
    <text evidence="1">Belongs to the PPR family. P subfamily.</text>
</comment>
<dbReference type="InterPro" id="IPR011990">
    <property type="entry name" value="TPR-like_helical_dom_sf"/>
</dbReference>
<dbReference type="EMBL" id="JBBPBM010000043">
    <property type="protein sequence ID" value="KAK8523471.1"/>
    <property type="molecule type" value="Genomic_DNA"/>
</dbReference>
<sequence>MGKLIPSLLNLSIPQSAFSPGLKTTITHVQAFTKNFNCFHNVDQALALFKEMISQIGCGFLVLGKMMKLCVEPNVVTFSTLINGLSYTAIIDCLCKKLYLKDALSLFSKLKEKTIRPNTITYNCLIKASLGLDQQQVAKRLLDEMEDNKILLDVVTYSILVDWLCKKERLDEAKKIMDTIRKRGIEPGIVIYNNLLAVYCKKDLVSDVQDIIDMVRMHVIEPDAFTYGILVDFFCKKKLFKEAKDIVDTMGKRGI</sequence>
<dbReference type="Pfam" id="PF12854">
    <property type="entry name" value="PPR_1"/>
    <property type="match status" value="1"/>
</dbReference>
<dbReference type="NCBIfam" id="TIGR00756">
    <property type="entry name" value="PPR"/>
    <property type="match status" value="3"/>
</dbReference>
<accession>A0ABR2CUK6</accession>
<proteinExistence type="inferred from homology"/>
<protein>
    <recommendedName>
        <fullName evidence="6">Pentatricopeptide repeat-containing protein</fullName>
    </recommendedName>
</protein>
<dbReference type="PANTHER" id="PTHR46128">
    <property type="entry name" value="MITOCHONDRIAL GROUP I INTRON SPLICING FACTOR CCM1"/>
    <property type="match status" value="1"/>
</dbReference>
<dbReference type="InterPro" id="IPR050872">
    <property type="entry name" value="PPR_P_subfamily"/>
</dbReference>
<evidence type="ECO:0008006" key="6">
    <source>
        <dbReference type="Google" id="ProtNLM"/>
    </source>
</evidence>
<dbReference type="Proteomes" id="UP001472677">
    <property type="component" value="Unassembled WGS sequence"/>
</dbReference>
<feature type="repeat" description="PPR" evidence="3">
    <location>
        <begin position="223"/>
        <end position="255"/>
    </location>
</feature>